<gene>
    <name evidence="8" type="ORF">ACFOGJ_03840</name>
</gene>
<protein>
    <submittedName>
        <fullName evidence="8">Translocation/assembly module TamB domain-containing protein</fullName>
    </submittedName>
</protein>
<keyword evidence="9" id="KW-1185">Reference proteome</keyword>
<dbReference type="RefSeq" id="WP_379898267.1">
    <property type="nucleotide sequence ID" value="NZ_JBHRTR010000010.1"/>
</dbReference>
<comment type="caution">
    <text evidence="8">The sequence shown here is derived from an EMBL/GenBank/DDBJ whole genome shotgun (WGS) entry which is preliminary data.</text>
</comment>
<evidence type="ECO:0000313" key="8">
    <source>
        <dbReference type="EMBL" id="MFC3226344.1"/>
    </source>
</evidence>
<dbReference type="PANTHER" id="PTHR36985:SF1">
    <property type="entry name" value="TRANSLOCATION AND ASSEMBLY MODULE SUBUNIT TAMB"/>
    <property type="match status" value="1"/>
</dbReference>
<dbReference type="Pfam" id="PF04357">
    <property type="entry name" value="TamB"/>
    <property type="match status" value="1"/>
</dbReference>
<feature type="region of interest" description="Disordered" evidence="5">
    <location>
        <begin position="1"/>
        <end position="30"/>
    </location>
</feature>
<feature type="domain" description="Translocation and assembly module TamB C-terminal" evidence="7">
    <location>
        <begin position="1167"/>
        <end position="1511"/>
    </location>
</feature>
<dbReference type="PANTHER" id="PTHR36985">
    <property type="entry name" value="TRANSLOCATION AND ASSEMBLY MODULE SUBUNIT TAMB"/>
    <property type="match status" value="1"/>
</dbReference>
<evidence type="ECO:0000256" key="2">
    <source>
        <dbReference type="ARBA" id="ARBA00022692"/>
    </source>
</evidence>
<evidence type="ECO:0000313" key="9">
    <source>
        <dbReference type="Proteomes" id="UP001595528"/>
    </source>
</evidence>
<dbReference type="EMBL" id="JBHRTR010000010">
    <property type="protein sequence ID" value="MFC3226344.1"/>
    <property type="molecule type" value="Genomic_DNA"/>
</dbReference>
<reference evidence="9" key="1">
    <citation type="journal article" date="2019" name="Int. J. Syst. Evol. Microbiol.">
        <title>The Global Catalogue of Microorganisms (GCM) 10K type strain sequencing project: providing services to taxonomists for standard genome sequencing and annotation.</title>
        <authorList>
            <consortium name="The Broad Institute Genomics Platform"/>
            <consortium name="The Broad Institute Genome Sequencing Center for Infectious Disease"/>
            <person name="Wu L."/>
            <person name="Ma J."/>
        </authorList>
    </citation>
    <scope>NUCLEOTIDE SEQUENCE [LARGE SCALE GENOMIC DNA]</scope>
    <source>
        <strain evidence="9">KCTC 42964</strain>
    </source>
</reference>
<evidence type="ECO:0000256" key="5">
    <source>
        <dbReference type="SAM" id="MobiDB-lite"/>
    </source>
</evidence>
<name>A0ABV7KVQ6_9PROT</name>
<feature type="transmembrane region" description="Helical" evidence="6">
    <location>
        <begin position="39"/>
        <end position="65"/>
    </location>
</feature>
<accession>A0ABV7KVQ6</accession>
<sequence>MSNDPAARPPSAEPDPGATPGQAATQPRAARRGRLRRRLLWGVGGVLAVVLLLPLLLVAGLLAWVNTEGGRAWIVGQVAEATSGSTAQVTIGGLSAGLPGAISVQDVRIADEEGTWLTLAEAQLRWDPWRLLSGVLRVDSLTARRIDIARLPGGDEAPQDSAPFDPNTLLPDLPVAVSIGEVDLQDVAIAEPVAGMAALLDLQAQASVTPQAGAELSLDIRRKDGVGGRVTGRAEITPSAGADRIDLELEVNEPAGGLIAAMAEWPPTAPVRLRITGSGTLAEVTGDIAARVGEIARIDGRFSAAYAAAGEATDLQIDLQGDVAALLPEPARPLAGGSQQLKLEARSEASGKVTIRQLALTTPALSLSGEAAMDPLAGPVSAALTVDRLDAAALQAFLPGLELQGPRLRLDLGGTMSEPTLDLAVEARQVAQDGMALRGLSLTASARPVVPLGDAGLPEIDIAVKGGADSVGLPDPSAQALLDRGLQLDLSGRADPEAEALTFDNLTVTLPDLTLTASGKGGATGPAALRASLDAPDLAVLGSAFGVPLKGGLQADITASGSDLAAAEPGAWQASLSARLRDFGYDDLPLQPLLGETAILELDARGDGAARVAVSNLSLKGAAIAASGGGEAQLAAERLDADLQVTLADLSALSALAGMEMSGMAALQVDLAGNLSAPALDAELQMQDAVLAGTPASGRLTAKAPSLGLPLDMDLALDGRAMDLPVRLQTGLAITADGGTLKVENLRGALAEAALSGNLAVDLDSSLAQGRLDLDIAELKGLTGRFGAPLSGGLKGGVTLAAKPAGQGVTADVIASGLAMPDAGLEVRSARLQADLVMAEAGPRGTVDLELTEVEQAEAVLDKVTLRAEGDLAAQMRASLEGAGDLNVGGRKKPLSFAAQAALKGLPPELTADLSGIRLSLGKQAIRQQGSAALAMKGEEIALQGLRLDVDGGGKVAVDATSAPAAIEAKVVVAQLPLALAGLVVEDLPLTGTADMTADLQLRPGRPQGNVVLEVTDLKPVQEEYQSLPPSTVTARAQLGERRLGLRAEWQALGADPGRLDLAVPLRSPAGSLFPEPDEAGALDGRLSWSGDLAQLGVFVPVDSEIGGRFEADLTIGGTLGQPRVPGSIRIQDGVYRNYTTGTIVTDLQARVDGGEDGRLEIRAEGGDSAGGRINVTGHIDLEGDPLPAFEVKLATQRFVAARLDLATATISADLTASGTPLRNTVEGQVTVAALDIQIGGGLPPSATVIPVTVVPRPGAPPLNPQEPREAAKPSRTRLDIAVTIPPRMTVGGRGLESTWSGNLQVAGTTNNPRITGQITAVRGNFNLVGRQFNLTKGVIGFSGGTPPNPDIDIVMSYEGETATANIVISGTASDPKLNLTSNPSMPEGDIISAVLFNRRTAQLSPAEALEVATSLAALTGRGSPGAGITGQVRQALGLDVLSVGSSADGKPALNAGRYITDDVYVGVRQGLESNSGSVAVQVDLTDNIQVETDVGVDSNSSVGINWKYDY</sequence>
<evidence type="ECO:0000259" key="7">
    <source>
        <dbReference type="Pfam" id="PF04357"/>
    </source>
</evidence>
<evidence type="ECO:0000256" key="1">
    <source>
        <dbReference type="ARBA" id="ARBA00004167"/>
    </source>
</evidence>
<evidence type="ECO:0000256" key="3">
    <source>
        <dbReference type="ARBA" id="ARBA00022989"/>
    </source>
</evidence>
<evidence type="ECO:0000256" key="4">
    <source>
        <dbReference type="ARBA" id="ARBA00023136"/>
    </source>
</evidence>
<keyword evidence="2 6" id="KW-0812">Transmembrane</keyword>
<comment type="subcellular location">
    <subcellularLocation>
        <location evidence="1">Membrane</location>
        <topology evidence="1">Single-pass membrane protein</topology>
    </subcellularLocation>
</comment>
<keyword evidence="4 6" id="KW-0472">Membrane</keyword>
<dbReference type="InterPro" id="IPR007452">
    <property type="entry name" value="TamB_C"/>
</dbReference>
<dbReference type="Proteomes" id="UP001595528">
    <property type="component" value="Unassembled WGS sequence"/>
</dbReference>
<evidence type="ECO:0000256" key="6">
    <source>
        <dbReference type="SAM" id="Phobius"/>
    </source>
</evidence>
<organism evidence="8 9">
    <name type="scientific">Marinibaculum pumilum</name>
    <dbReference type="NCBI Taxonomy" id="1766165"/>
    <lineage>
        <taxon>Bacteria</taxon>
        <taxon>Pseudomonadati</taxon>
        <taxon>Pseudomonadota</taxon>
        <taxon>Alphaproteobacteria</taxon>
        <taxon>Rhodospirillales</taxon>
        <taxon>Rhodospirillaceae</taxon>
        <taxon>Marinibaculum</taxon>
    </lineage>
</organism>
<keyword evidence="3 6" id="KW-1133">Transmembrane helix</keyword>
<proteinExistence type="predicted"/>